<sequence length="323" mass="33854">MSPRVDGDAQLGLRLAELLGRRHPAAAAAVVTPSAIRMAAHGADLDSDFELASVSKGLTGLLYADALARGEVRPGTTLGELLPLDGTPVARARLDALSTHRAGLPRLPSAAQPWRRTFQLWRHGTNPYRESLDELLGQARGVRVRRRVKPRYSNIGFELLGHAVAAAAGTTYAELVAQRLAGPLELSGLYVPADASELRQTALAGHGRRGQPREPWANAALGPAGGVRASIRDLGRLLEALLDGTAPGVAALEPVARFGTGARIGAGWLTTKLRGREITWHNGGSGGFRSWVGLDRAADAGVAVLSATAVSVDGAGFRLLTPP</sequence>
<keyword evidence="4" id="KW-1185">Reference proteome</keyword>
<dbReference type="RefSeq" id="WP_046770481.1">
    <property type="nucleotide sequence ID" value="NZ_LBMC01000020.1"/>
</dbReference>
<dbReference type="Pfam" id="PF00144">
    <property type="entry name" value="Beta-lactamase"/>
    <property type="match status" value="1"/>
</dbReference>
<evidence type="ECO:0000313" key="4">
    <source>
        <dbReference type="Proteomes" id="UP000182977"/>
    </source>
</evidence>
<name>A0A1H2KXS2_9ACTN</name>
<proteinExistence type="inferred from homology"/>
<dbReference type="AlphaFoldDB" id="A0A1H2KXS2"/>
<evidence type="ECO:0000313" key="3">
    <source>
        <dbReference type="EMBL" id="SDU73294.1"/>
    </source>
</evidence>
<dbReference type="PANTHER" id="PTHR22935:SF95">
    <property type="entry name" value="BETA-LACTAMASE-LIKE 1-RELATED"/>
    <property type="match status" value="1"/>
</dbReference>
<reference evidence="4" key="1">
    <citation type="submission" date="2016-10" db="EMBL/GenBank/DDBJ databases">
        <authorList>
            <person name="Varghese N."/>
            <person name="Submissions S."/>
        </authorList>
    </citation>
    <scope>NUCLEOTIDE SEQUENCE [LARGE SCALE GENOMIC DNA]</scope>
    <source>
        <strain evidence="4">DSM 45079</strain>
    </source>
</reference>
<dbReference type="SUPFAM" id="SSF56601">
    <property type="entry name" value="beta-lactamase/transpeptidase-like"/>
    <property type="match status" value="1"/>
</dbReference>
<comment type="similarity">
    <text evidence="1">Belongs to the beta-lactamase family.</text>
</comment>
<gene>
    <name evidence="3" type="ORF">SAMN04488563_4509</name>
</gene>
<dbReference type="InterPro" id="IPR001466">
    <property type="entry name" value="Beta-lactam-related"/>
</dbReference>
<evidence type="ECO:0000259" key="2">
    <source>
        <dbReference type="Pfam" id="PF00144"/>
    </source>
</evidence>
<protein>
    <submittedName>
        <fullName evidence="3">CubicO group peptidase, beta-lactamase class C family</fullName>
    </submittedName>
</protein>
<evidence type="ECO:0000256" key="1">
    <source>
        <dbReference type="ARBA" id="ARBA00038473"/>
    </source>
</evidence>
<dbReference type="InterPro" id="IPR012338">
    <property type="entry name" value="Beta-lactam/transpept-like"/>
</dbReference>
<dbReference type="Proteomes" id="UP000182977">
    <property type="component" value="Chromosome I"/>
</dbReference>
<feature type="domain" description="Beta-lactamase-related" evidence="2">
    <location>
        <begin position="20"/>
        <end position="311"/>
    </location>
</feature>
<dbReference type="EMBL" id="LT629791">
    <property type="protein sequence ID" value="SDU73294.1"/>
    <property type="molecule type" value="Genomic_DNA"/>
</dbReference>
<dbReference type="Gene3D" id="3.40.710.10">
    <property type="entry name" value="DD-peptidase/beta-lactamase superfamily"/>
    <property type="match status" value="1"/>
</dbReference>
<dbReference type="STRING" id="419479.SAMN04488563_4509"/>
<accession>A0A1H2KXS2</accession>
<dbReference type="PANTHER" id="PTHR22935">
    <property type="entry name" value="PENICILLIN-BINDING PROTEIN"/>
    <property type="match status" value="1"/>
</dbReference>
<dbReference type="OrthoDB" id="3171327at2"/>
<organism evidence="3 4">
    <name type="scientific">Jiangella alkaliphila</name>
    <dbReference type="NCBI Taxonomy" id="419479"/>
    <lineage>
        <taxon>Bacteria</taxon>
        <taxon>Bacillati</taxon>
        <taxon>Actinomycetota</taxon>
        <taxon>Actinomycetes</taxon>
        <taxon>Jiangellales</taxon>
        <taxon>Jiangellaceae</taxon>
        <taxon>Jiangella</taxon>
    </lineage>
</organism>
<dbReference type="InterPro" id="IPR051478">
    <property type="entry name" value="Beta-lactamase-like_AB/R"/>
</dbReference>